<dbReference type="Proteomes" id="UP000557509">
    <property type="component" value="Unassembled WGS sequence"/>
</dbReference>
<sequence>MFQHICQQEEMVSEIVGVFLRPCIPVAGCALVHGSPSHANSRSCSRLASDLGIYWRRESHDEAFGSLSPVLQGSKLLSLGNNLPEKVMEFAMAVESRVAEKVVRVCEAHTTGGPHTDMGALFQTIREGILITATCKCTSENEGCLRFAEEKRRPTLLRWACFKHAYERQGKGRCGEAVIERGPRRCNTIDFLMCGSEGGFALIRSSLHRTCDSLFFRNPYV</sequence>
<dbReference type="AlphaFoldDB" id="A0A7J6JU59"/>
<dbReference type="EMBL" id="JAAUHK010000197">
    <property type="protein sequence ID" value="KAF4638364.1"/>
    <property type="molecule type" value="Genomic_DNA"/>
</dbReference>
<accession>A0A7J6JU59</accession>
<organism evidence="1 2">
    <name type="scientific">Toxoplasma gondii</name>
    <dbReference type="NCBI Taxonomy" id="5811"/>
    <lineage>
        <taxon>Eukaryota</taxon>
        <taxon>Sar</taxon>
        <taxon>Alveolata</taxon>
        <taxon>Apicomplexa</taxon>
        <taxon>Conoidasida</taxon>
        <taxon>Coccidia</taxon>
        <taxon>Eucoccidiorida</taxon>
        <taxon>Eimeriorina</taxon>
        <taxon>Sarcocystidae</taxon>
        <taxon>Toxoplasma</taxon>
    </lineage>
</organism>
<keyword evidence="2" id="KW-1185">Reference proteome</keyword>
<evidence type="ECO:0000313" key="2">
    <source>
        <dbReference type="Proteomes" id="UP000557509"/>
    </source>
</evidence>
<proteinExistence type="predicted"/>
<comment type="caution">
    <text evidence="1">The sequence shown here is derived from an EMBL/GenBank/DDBJ whole genome shotgun (WGS) entry which is preliminary data.</text>
</comment>
<reference evidence="1 2" key="1">
    <citation type="submission" date="2020-03" db="EMBL/GenBank/DDBJ databases">
        <title>Genome sequence of Toxoplasma gondii RH-88 strain.</title>
        <authorList>
            <person name="Lorenzi H.A."/>
            <person name="Venepally P."/>
            <person name="Rozenberg A."/>
            <person name="Sibley D."/>
        </authorList>
    </citation>
    <scope>NUCLEOTIDE SEQUENCE [LARGE SCALE GENOMIC DNA]</scope>
    <source>
        <strain evidence="1 2">RH-88</strain>
    </source>
</reference>
<evidence type="ECO:0000313" key="1">
    <source>
        <dbReference type="EMBL" id="KAF4638364.1"/>
    </source>
</evidence>
<gene>
    <name evidence="1" type="ORF">TGRH88_059710</name>
</gene>
<protein>
    <submittedName>
        <fullName evidence="1">Uncharacterized protein</fullName>
    </submittedName>
</protein>
<name>A0A7J6JU59_TOXGO</name>